<comment type="caution">
    <text evidence="1">The sequence shown here is derived from an EMBL/GenBank/DDBJ whole genome shotgun (WGS) entry which is preliminary data.</text>
</comment>
<keyword evidence="2" id="KW-1185">Reference proteome</keyword>
<organism evidence="1 2">
    <name type="scientific">Sphingosinicella microcystinivorans</name>
    <dbReference type="NCBI Taxonomy" id="335406"/>
    <lineage>
        <taxon>Bacteria</taxon>
        <taxon>Pseudomonadati</taxon>
        <taxon>Pseudomonadota</taxon>
        <taxon>Alphaproteobacteria</taxon>
        <taxon>Sphingomonadales</taxon>
        <taxon>Sphingosinicellaceae</taxon>
        <taxon>Sphingosinicella</taxon>
    </lineage>
</organism>
<proteinExistence type="predicted"/>
<gene>
    <name evidence="1" type="ORF">DFR51_0213</name>
</gene>
<name>A0ABX9SZT1_SPHMI</name>
<dbReference type="Proteomes" id="UP000276029">
    <property type="component" value="Unassembled WGS sequence"/>
</dbReference>
<evidence type="ECO:0000313" key="1">
    <source>
        <dbReference type="EMBL" id="RKS90674.1"/>
    </source>
</evidence>
<reference evidence="1 2" key="1">
    <citation type="submission" date="2018-10" db="EMBL/GenBank/DDBJ databases">
        <title>Genomic Encyclopedia of Type Strains, Phase IV (KMG-IV): sequencing the most valuable type-strain genomes for metagenomic binning, comparative biology and taxonomic classification.</title>
        <authorList>
            <person name="Goeker M."/>
        </authorList>
    </citation>
    <scope>NUCLEOTIDE SEQUENCE [LARGE SCALE GENOMIC DNA]</scope>
    <source>
        <strain evidence="1 2">DSM 19791</strain>
    </source>
</reference>
<sequence length="59" mass="6430">MSMPQALMWLTCNTADTFRPLPCNPNPQPLVMRGSPVRVGNLTGEMFSPGHGFLPWASA</sequence>
<dbReference type="EMBL" id="RBWX01000007">
    <property type="protein sequence ID" value="RKS90674.1"/>
    <property type="molecule type" value="Genomic_DNA"/>
</dbReference>
<protein>
    <submittedName>
        <fullName evidence="1">Uncharacterized protein</fullName>
    </submittedName>
</protein>
<evidence type="ECO:0000313" key="2">
    <source>
        <dbReference type="Proteomes" id="UP000276029"/>
    </source>
</evidence>
<accession>A0ABX9SZT1</accession>